<protein>
    <recommendedName>
        <fullName evidence="6">Transmembrane protein</fullName>
    </recommendedName>
</protein>
<evidence type="ECO:0000256" key="1">
    <source>
        <dbReference type="SAM" id="Coils"/>
    </source>
</evidence>
<evidence type="ECO:0000256" key="2">
    <source>
        <dbReference type="SAM" id="MobiDB-lite"/>
    </source>
</evidence>
<keyword evidence="1" id="KW-0175">Coiled coil</keyword>
<name>A0ABD2KVT7_9BILA</name>
<evidence type="ECO:0008006" key="6">
    <source>
        <dbReference type="Google" id="ProtNLM"/>
    </source>
</evidence>
<feature type="coiled-coil region" evidence="1">
    <location>
        <begin position="220"/>
        <end position="247"/>
    </location>
</feature>
<proteinExistence type="predicted"/>
<dbReference type="EMBL" id="JBICBT010000626">
    <property type="protein sequence ID" value="KAL3107060.1"/>
    <property type="molecule type" value="Genomic_DNA"/>
</dbReference>
<evidence type="ECO:0000313" key="5">
    <source>
        <dbReference type="Proteomes" id="UP001620626"/>
    </source>
</evidence>
<sequence length="433" mass="48596">MERQRTSSERSISSADSWELVKIDDREKEEVSVPFPVQDTKSSTVSDQLFVGRKISAESSLISDHFVGSAESPMDDKLSVENLNCSSDNEQEDGFNSSSTALSAEMANGAQIQAEQQPNVKGRRATARRSQGAQNGNNKLSDPVGLMTVLFCAMAITALLSIIKNFSLIRFNLPSNYSAGTAEEKAIGSESVELLHEFYANCQSQLEDYKVAFAANLDALKRLQSAKMEHKKTIRKLQAEVAKLKIAVRSSASAAVSAGDSPLPLLPPPAISARQNGDQSQRPTAGEVWESKRANARTEYRWRRFLDNYSTPSIGTFGTKFTKWLFDRAALRQKRRKFNSSKQNYYRHKSNVHDDDDDDENDEDGTFDGHGKGGGWRWFEQRHKIRAKLRALCNKFEYGAEDCFGMPTWDNLKKKFQQFVMGDVWLLSMNEVK</sequence>
<dbReference type="AlphaFoldDB" id="A0ABD2KVT7"/>
<organism evidence="4 5">
    <name type="scientific">Heterodera trifolii</name>
    <dbReference type="NCBI Taxonomy" id="157864"/>
    <lineage>
        <taxon>Eukaryota</taxon>
        <taxon>Metazoa</taxon>
        <taxon>Ecdysozoa</taxon>
        <taxon>Nematoda</taxon>
        <taxon>Chromadorea</taxon>
        <taxon>Rhabditida</taxon>
        <taxon>Tylenchina</taxon>
        <taxon>Tylenchomorpha</taxon>
        <taxon>Tylenchoidea</taxon>
        <taxon>Heteroderidae</taxon>
        <taxon>Heteroderinae</taxon>
        <taxon>Heterodera</taxon>
    </lineage>
</organism>
<gene>
    <name evidence="4" type="ORF">niasHT_019456</name>
</gene>
<feature type="transmembrane region" description="Helical" evidence="3">
    <location>
        <begin position="144"/>
        <end position="163"/>
    </location>
</feature>
<feature type="region of interest" description="Disordered" evidence="2">
    <location>
        <begin position="110"/>
        <end position="138"/>
    </location>
</feature>
<evidence type="ECO:0000256" key="3">
    <source>
        <dbReference type="SAM" id="Phobius"/>
    </source>
</evidence>
<keyword evidence="3" id="KW-0812">Transmembrane</keyword>
<evidence type="ECO:0000313" key="4">
    <source>
        <dbReference type="EMBL" id="KAL3107060.1"/>
    </source>
</evidence>
<comment type="caution">
    <text evidence="4">The sequence shown here is derived from an EMBL/GenBank/DDBJ whole genome shotgun (WGS) entry which is preliminary data.</text>
</comment>
<accession>A0ABD2KVT7</accession>
<feature type="compositionally biased region" description="Polar residues" evidence="2">
    <location>
        <begin position="273"/>
        <end position="283"/>
    </location>
</feature>
<keyword evidence="3" id="KW-0472">Membrane</keyword>
<feature type="region of interest" description="Disordered" evidence="2">
    <location>
        <begin position="1"/>
        <end position="20"/>
    </location>
</feature>
<keyword evidence="3" id="KW-1133">Transmembrane helix</keyword>
<reference evidence="4 5" key="1">
    <citation type="submission" date="2024-10" db="EMBL/GenBank/DDBJ databases">
        <authorList>
            <person name="Kim D."/>
        </authorList>
    </citation>
    <scope>NUCLEOTIDE SEQUENCE [LARGE SCALE GENOMIC DNA]</scope>
    <source>
        <strain evidence="4">BH-2024</strain>
    </source>
</reference>
<feature type="compositionally biased region" description="Polar residues" evidence="2">
    <location>
        <begin position="128"/>
        <end position="138"/>
    </location>
</feature>
<feature type="compositionally biased region" description="Polar residues" evidence="2">
    <location>
        <begin position="110"/>
        <end position="119"/>
    </location>
</feature>
<keyword evidence="5" id="KW-1185">Reference proteome</keyword>
<feature type="compositionally biased region" description="Acidic residues" evidence="2">
    <location>
        <begin position="354"/>
        <end position="366"/>
    </location>
</feature>
<feature type="region of interest" description="Disordered" evidence="2">
    <location>
        <begin position="269"/>
        <end position="290"/>
    </location>
</feature>
<dbReference type="Proteomes" id="UP001620626">
    <property type="component" value="Unassembled WGS sequence"/>
</dbReference>
<feature type="region of interest" description="Disordered" evidence="2">
    <location>
        <begin position="342"/>
        <end position="368"/>
    </location>
</feature>